<proteinExistence type="predicted"/>
<dbReference type="KEGG" id="cbv:U729_1897"/>
<dbReference type="eggNOG" id="COG1653">
    <property type="taxonomic scope" value="Bacteria"/>
</dbReference>
<protein>
    <submittedName>
        <fullName evidence="2">Bacterial extracellular solute-binding family protein</fullName>
    </submittedName>
</protein>
<dbReference type="Pfam" id="PF13416">
    <property type="entry name" value="SBP_bac_8"/>
    <property type="match status" value="1"/>
</dbReference>
<feature type="signal peptide" evidence="1">
    <location>
        <begin position="1"/>
        <end position="19"/>
    </location>
</feature>
<dbReference type="PROSITE" id="PS51257">
    <property type="entry name" value="PROKAR_LIPOPROTEIN"/>
    <property type="match status" value="1"/>
</dbReference>
<dbReference type="SUPFAM" id="SSF53850">
    <property type="entry name" value="Periplasmic binding protein-like II"/>
    <property type="match status" value="1"/>
</dbReference>
<dbReference type="HOGENOM" id="CLU_056331_0_0_9"/>
<keyword evidence="3" id="KW-1185">Reference proteome</keyword>
<accession>A0A0A7FSJ3</accession>
<sequence length="401" mass="46140">MKKKISIILLLIITCTLTAGCKKGSKKNEDINLYYNSEAVKTFNFAKEIIEQFEKEFEIKVNINPVNSEKDIEKNISEEKENSVLLLDDYTYIKFANKNYLRDLGYLYKSKDTREKFSYITNIYGIYNDKYYGIGLMPYSLELVYNEEALKKLGIEVNENDMKQVFKKLNEKNIKIPTYIKSEYSKEELLSTLVANDTVIYDMYKMNKVSEIDDKIYALDNGQEIFGRLNDLYKDNVLKEDMFLEEGEGAIKNFNEGKSPVVFITTLSSSDIKSNDEIKVVNKMPIGDNYINSPVGVDFIVCSSIGNKKSDEVDKFLRYLLKEEPFNKLSEKNCISGNKKGDSNLKEVQGQMANSIHAASGINILYIDMISKEKGKKIDKEVKNVLSGKYDGKEWKRIIEK</sequence>
<dbReference type="InterPro" id="IPR006059">
    <property type="entry name" value="SBP"/>
</dbReference>
<evidence type="ECO:0000256" key="1">
    <source>
        <dbReference type="SAM" id="SignalP"/>
    </source>
</evidence>
<dbReference type="AlphaFoldDB" id="A0A0A7FSJ3"/>
<dbReference type="EMBL" id="CP006905">
    <property type="protein sequence ID" value="AIY82543.1"/>
    <property type="molecule type" value="Genomic_DNA"/>
</dbReference>
<organism evidence="2 3">
    <name type="scientific">Clostridium baratii str. Sullivan</name>
    <dbReference type="NCBI Taxonomy" id="1415775"/>
    <lineage>
        <taxon>Bacteria</taxon>
        <taxon>Bacillati</taxon>
        <taxon>Bacillota</taxon>
        <taxon>Clostridia</taxon>
        <taxon>Eubacteriales</taxon>
        <taxon>Clostridiaceae</taxon>
        <taxon>Clostridium</taxon>
    </lineage>
</organism>
<dbReference type="RefSeq" id="WP_039314113.1">
    <property type="nucleotide sequence ID" value="NZ_CP006905.1"/>
</dbReference>
<dbReference type="Proteomes" id="UP000030635">
    <property type="component" value="Chromosome"/>
</dbReference>
<gene>
    <name evidence="2" type="ORF">U729_1897</name>
</gene>
<feature type="chain" id="PRO_5038421313" evidence="1">
    <location>
        <begin position="20"/>
        <end position="401"/>
    </location>
</feature>
<dbReference type="STRING" id="1561.NPD11_1118"/>
<dbReference type="Gene3D" id="3.40.190.10">
    <property type="entry name" value="Periplasmic binding protein-like II"/>
    <property type="match status" value="1"/>
</dbReference>
<keyword evidence="1" id="KW-0732">Signal</keyword>
<name>A0A0A7FSJ3_9CLOT</name>
<reference evidence="2 3" key="1">
    <citation type="journal article" date="2015" name="Infect. Genet. Evol.">
        <title>Genomic sequences of six botulinum neurotoxin-producing strains representing three clostridial species illustrate the mobility and diversity of botulinum neurotoxin genes.</title>
        <authorList>
            <person name="Smith T.J."/>
            <person name="Hill K.K."/>
            <person name="Xie G."/>
            <person name="Foley B.T."/>
            <person name="Williamson C.H."/>
            <person name="Foster J.T."/>
            <person name="Johnson S.L."/>
            <person name="Chertkov O."/>
            <person name="Teshima H."/>
            <person name="Gibbons H.S."/>
            <person name="Johnsky L.A."/>
            <person name="Karavis M.A."/>
            <person name="Smith L.A."/>
        </authorList>
    </citation>
    <scope>NUCLEOTIDE SEQUENCE [LARGE SCALE GENOMIC DNA]</scope>
    <source>
        <strain evidence="2">Sullivan</strain>
    </source>
</reference>
<dbReference type="OrthoDB" id="1878199at2"/>
<evidence type="ECO:0000313" key="2">
    <source>
        <dbReference type="EMBL" id="AIY82543.1"/>
    </source>
</evidence>
<evidence type="ECO:0000313" key="3">
    <source>
        <dbReference type="Proteomes" id="UP000030635"/>
    </source>
</evidence>